<comment type="caution">
    <text evidence="1">The sequence shown here is derived from an EMBL/GenBank/DDBJ whole genome shotgun (WGS) entry which is preliminary data.</text>
</comment>
<dbReference type="AlphaFoldDB" id="A0A2S7WKV5"/>
<accession>A0A2S7WKV5</accession>
<gene>
    <name evidence="1" type="ORF">BTO18_01515</name>
</gene>
<reference evidence="1 2" key="1">
    <citation type="submission" date="2016-12" db="EMBL/GenBank/DDBJ databases">
        <title>Trade-off between light-utilization and light-protection in marine flavobacteria.</title>
        <authorList>
            <person name="Kumagai Y."/>
            <person name="Yoshizawa S."/>
            <person name="Kogure K."/>
            <person name="Iwasaki W."/>
        </authorList>
    </citation>
    <scope>NUCLEOTIDE SEQUENCE [LARGE SCALE GENOMIC DNA]</scope>
    <source>
        <strain evidence="1 2">NBRC 108759</strain>
    </source>
</reference>
<dbReference type="InterPro" id="IPR052894">
    <property type="entry name" value="AsmA-related"/>
</dbReference>
<dbReference type="GO" id="GO:0090313">
    <property type="term" value="P:regulation of protein targeting to membrane"/>
    <property type="evidence" value="ECO:0007669"/>
    <property type="project" value="TreeGrafter"/>
</dbReference>
<keyword evidence="2" id="KW-1185">Reference proteome</keyword>
<name>A0A2S7WKV5_9FLAO</name>
<organism evidence="1 2">
    <name type="scientific">Polaribacter porphyrae</name>
    <dbReference type="NCBI Taxonomy" id="1137780"/>
    <lineage>
        <taxon>Bacteria</taxon>
        <taxon>Pseudomonadati</taxon>
        <taxon>Bacteroidota</taxon>
        <taxon>Flavobacteriia</taxon>
        <taxon>Flavobacteriales</taxon>
        <taxon>Flavobacteriaceae</taxon>
    </lineage>
</organism>
<proteinExistence type="predicted"/>
<evidence type="ECO:0000313" key="2">
    <source>
        <dbReference type="Proteomes" id="UP000238882"/>
    </source>
</evidence>
<dbReference type="PANTHER" id="PTHR30441:SF8">
    <property type="entry name" value="DUF748 DOMAIN-CONTAINING PROTEIN"/>
    <property type="match status" value="1"/>
</dbReference>
<protein>
    <submittedName>
        <fullName evidence="1">Uncharacterized protein</fullName>
    </submittedName>
</protein>
<dbReference type="PANTHER" id="PTHR30441">
    <property type="entry name" value="DUF748 DOMAIN-CONTAINING PROTEIN"/>
    <property type="match status" value="1"/>
</dbReference>
<dbReference type="Proteomes" id="UP000238882">
    <property type="component" value="Unassembled WGS sequence"/>
</dbReference>
<sequence length="328" mass="35932">MPAFLDIILNAKANNVVYDNINLKEVKGTVTLKDETVNLKNLQTNVFGGNIGFDGTVSTKGKKATFSMDLNLNELNITESFSSLEMLKAIAPIAKTIEGQLNSTITISGDLKNDMTPDLNTLTGKLFGQLLNTKLKASNSKTLSLLNNKVSFLDTDKLNLDKLTGYFSFKDGEVTVKPIPLKYKDIAIEIGGKHGFDKSMNYEVNFDVPVKYLGSSVTEAIQKLTPKDASDIKTIPVTANIDGSFSSPNISTNIKSATANLMNTIIEKQKQNLKNQGKDKLKDLLGLTKKKDSAKTDSVKKTKDLVKDKAKDVLKNLFGRKKDTSKKN</sequence>
<dbReference type="GO" id="GO:0005886">
    <property type="term" value="C:plasma membrane"/>
    <property type="evidence" value="ECO:0007669"/>
    <property type="project" value="TreeGrafter"/>
</dbReference>
<dbReference type="EMBL" id="MSCN01000001">
    <property type="protein sequence ID" value="PQJ77941.1"/>
    <property type="molecule type" value="Genomic_DNA"/>
</dbReference>
<evidence type="ECO:0000313" key="1">
    <source>
        <dbReference type="EMBL" id="PQJ77941.1"/>
    </source>
</evidence>